<reference evidence="1" key="1">
    <citation type="submission" date="2022-07" db="EMBL/GenBank/DDBJ databases">
        <title>Bombella genomes.</title>
        <authorList>
            <person name="Harer L."/>
            <person name="Styblova S."/>
            <person name="Ehrmann M."/>
        </authorList>
    </citation>
    <scope>NUCLEOTIDE SEQUENCE</scope>
    <source>
        <strain evidence="1">TMW 2.2559</strain>
    </source>
</reference>
<name>A0ABT3WD60_9PROT</name>
<keyword evidence="2" id="KW-1185">Reference proteome</keyword>
<dbReference type="EMBL" id="JANIDV010000009">
    <property type="protein sequence ID" value="MCX5617015.1"/>
    <property type="molecule type" value="Genomic_DNA"/>
</dbReference>
<comment type="caution">
    <text evidence="1">The sequence shown here is derived from an EMBL/GenBank/DDBJ whole genome shotgun (WGS) entry which is preliminary data.</text>
</comment>
<protein>
    <recommendedName>
        <fullName evidence="3">PAS domain-containing protein</fullName>
    </recommendedName>
</protein>
<sequence length="222" mass="24078">MADLSASLTSFAGSAIDGWAIQRAARQWGIFRRYQDREASPVARVLGDGLDNIIGRRPDRILSAAHVESLGIHEESTISKSPQALGNFSSYNKVYEPFTATIRFICDGSETGSIVENLLPGFVRGLLGDGPDTVRKDFVATLAALVKDTNLYFVATPERVYKHANIISYRIDRKAEGGVDMIVADVTLQEVRSTKKTGWVTVKHPQGAQTQNGGAVTPQAQG</sequence>
<evidence type="ECO:0008006" key="3">
    <source>
        <dbReference type="Google" id="ProtNLM"/>
    </source>
</evidence>
<evidence type="ECO:0000313" key="1">
    <source>
        <dbReference type="EMBL" id="MCX5617015.1"/>
    </source>
</evidence>
<proteinExistence type="predicted"/>
<dbReference type="RefSeq" id="WP_266127993.1">
    <property type="nucleotide sequence ID" value="NZ_JANIDV010000009.1"/>
</dbReference>
<accession>A0ABT3WD60</accession>
<evidence type="ECO:0000313" key="2">
    <source>
        <dbReference type="Proteomes" id="UP001165633"/>
    </source>
</evidence>
<organism evidence="1 2">
    <name type="scientific">Bombella dulcis</name>
    <dbReference type="NCBI Taxonomy" id="2967339"/>
    <lineage>
        <taxon>Bacteria</taxon>
        <taxon>Pseudomonadati</taxon>
        <taxon>Pseudomonadota</taxon>
        <taxon>Alphaproteobacteria</taxon>
        <taxon>Acetobacterales</taxon>
        <taxon>Acetobacteraceae</taxon>
        <taxon>Bombella</taxon>
    </lineage>
</organism>
<gene>
    <name evidence="1" type="ORF">NQF87_08545</name>
</gene>
<dbReference type="Proteomes" id="UP001165633">
    <property type="component" value="Unassembled WGS sequence"/>
</dbReference>